<dbReference type="AlphaFoldDB" id="A0A5C8F468"/>
<comment type="caution">
    <text evidence="2">The sequence shown here is derived from an EMBL/GenBank/DDBJ whole genome shotgun (WGS) entry which is preliminary data.</text>
</comment>
<evidence type="ECO:0000259" key="1">
    <source>
        <dbReference type="Pfam" id="PF00535"/>
    </source>
</evidence>
<dbReference type="OrthoDB" id="433681at2"/>
<dbReference type="PANTHER" id="PTHR22916:SF3">
    <property type="entry name" value="UDP-GLCNAC:BETAGAL BETA-1,3-N-ACETYLGLUCOSAMINYLTRANSFERASE-LIKE PROTEIN 1"/>
    <property type="match status" value="1"/>
</dbReference>
<dbReference type="SUPFAM" id="SSF53448">
    <property type="entry name" value="Nucleotide-diphospho-sugar transferases"/>
    <property type="match status" value="1"/>
</dbReference>
<keyword evidence="2" id="KW-0808">Transferase</keyword>
<dbReference type="Pfam" id="PF00535">
    <property type="entry name" value="Glycos_transf_2"/>
    <property type="match status" value="1"/>
</dbReference>
<dbReference type="Gene3D" id="3.90.550.10">
    <property type="entry name" value="Spore Coat Polysaccharide Biosynthesis Protein SpsA, Chain A"/>
    <property type="match status" value="1"/>
</dbReference>
<dbReference type="EMBL" id="SAXY01000025">
    <property type="protein sequence ID" value="TXJ43951.1"/>
    <property type="molecule type" value="Genomic_DNA"/>
</dbReference>
<dbReference type="InterPro" id="IPR029044">
    <property type="entry name" value="Nucleotide-diphossugar_trans"/>
</dbReference>
<dbReference type="Proteomes" id="UP000323176">
    <property type="component" value="Unassembled WGS sequence"/>
</dbReference>
<sequence>MIKVSIIILVYNTEQYLEKCLNSVINQTLKEIEIICIDDKSTDNSINIIKEFQKKDNRIILIESEKNMGMGYNRDVGIKQAKGEYIGFVDSDDYVNENYFYELYSTSKKYNSDLTKTENIETYNKNYEIKTNLKSQNEPIEEGLYELSIADFINSMNITKPNNKPITTTVWSKLLKREFILKNNIMFNSIRNGEDLCFILTVLAFNPIIAINNKAVYNCVQRNKEGTHIVNKDYIGNIIEISNESLKAYYQNNRKYIGYVFDIIVYMLFNTINSLYSKENIKKEYNRIYKLFKNINLNKNDLKASNAYLKNAYFKTLEKNNYKTFYYYFVTLYKTIRKCTPSFILKILRSKNIIP</sequence>
<protein>
    <submittedName>
        <fullName evidence="2">Glycosyltransferase family 2 protein</fullName>
    </submittedName>
</protein>
<dbReference type="PANTHER" id="PTHR22916">
    <property type="entry name" value="GLYCOSYLTRANSFERASE"/>
    <property type="match status" value="1"/>
</dbReference>
<gene>
    <name evidence="2" type="ORF">EPJ72_03685</name>
</gene>
<name>A0A5C8F468_BRAPL</name>
<proteinExistence type="predicted"/>
<accession>A0A5C8F468</accession>
<reference evidence="2 3" key="1">
    <citation type="journal article" date="1992" name="Lakartidningen">
        <title>[Penicillin V and not amoxicillin is the first choice preparation in acute otitis].</title>
        <authorList>
            <person name="Kamme C."/>
            <person name="Lundgren K."/>
            <person name="Prellner K."/>
        </authorList>
    </citation>
    <scope>NUCLEOTIDE SEQUENCE [LARGE SCALE GENOMIC DNA]</scope>
    <source>
        <strain evidence="2 3">PC5538III-hc</strain>
    </source>
</reference>
<evidence type="ECO:0000313" key="2">
    <source>
        <dbReference type="EMBL" id="TXJ43951.1"/>
    </source>
</evidence>
<dbReference type="InterPro" id="IPR001173">
    <property type="entry name" value="Glyco_trans_2-like"/>
</dbReference>
<dbReference type="GO" id="GO:0016758">
    <property type="term" value="F:hexosyltransferase activity"/>
    <property type="evidence" value="ECO:0007669"/>
    <property type="project" value="UniProtKB-ARBA"/>
</dbReference>
<organism evidence="2 3">
    <name type="scientific">Brachyspira pilosicoli</name>
    <name type="common">Serpulina pilosicoli</name>
    <dbReference type="NCBI Taxonomy" id="52584"/>
    <lineage>
        <taxon>Bacteria</taxon>
        <taxon>Pseudomonadati</taxon>
        <taxon>Spirochaetota</taxon>
        <taxon>Spirochaetia</taxon>
        <taxon>Brachyspirales</taxon>
        <taxon>Brachyspiraceae</taxon>
        <taxon>Brachyspira</taxon>
    </lineage>
</organism>
<feature type="domain" description="Glycosyltransferase 2-like" evidence="1">
    <location>
        <begin position="5"/>
        <end position="135"/>
    </location>
</feature>
<evidence type="ECO:0000313" key="3">
    <source>
        <dbReference type="Proteomes" id="UP000323176"/>
    </source>
</evidence>
<dbReference type="CDD" id="cd00761">
    <property type="entry name" value="Glyco_tranf_GTA_type"/>
    <property type="match status" value="1"/>
</dbReference>